<proteinExistence type="predicted"/>
<name>A0A848D4Q6_ANEAE</name>
<protein>
    <recommendedName>
        <fullName evidence="3">YmaF family protein</fullName>
    </recommendedName>
</protein>
<dbReference type="EMBL" id="JABAGO010000071">
    <property type="protein sequence ID" value="NMF01213.1"/>
    <property type="molecule type" value="Genomic_DNA"/>
</dbReference>
<dbReference type="InterPro" id="IPR024307">
    <property type="entry name" value="YmaF"/>
</dbReference>
<sequence length="120" mass="13226">MNIFSGGGFHLIRSNGFVQGFVPWHNHGAVAYTSISKEHVHLLLNVSEVAVPLQDGSHIHYIEGYVLFEDGHVHYYRACSSPAISVGDGTHTHYFNFDTTEDVGHKHHVSGFGMPAPGDR</sequence>
<dbReference type="AlphaFoldDB" id="A0A848D4Q6"/>
<dbReference type="Proteomes" id="UP000561326">
    <property type="component" value="Unassembled WGS sequence"/>
</dbReference>
<accession>A0A848D4Q6</accession>
<evidence type="ECO:0000313" key="2">
    <source>
        <dbReference type="Proteomes" id="UP000561326"/>
    </source>
</evidence>
<dbReference type="OrthoDB" id="2967209at2"/>
<evidence type="ECO:0008006" key="3">
    <source>
        <dbReference type="Google" id="ProtNLM"/>
    </source>
</evidence>
<gene>
    <name evidence="1" type="ORF">HF838_23735</name>
</gene>
<comment type="caution">
    <text evidence="1">The sequence shown here is derived from an EMBL/GenBank/DDBJ whole genome shotgun (WGS) entry which is preliminary data.</text>
</comment>
<evidence type="ECO:0000313" key="1">
    <source>
        <dbReference type="EMBL" id="NMF01213.1"/>
    </source>
</evidence>
<dbReference type="Pfam" id="PF12788">
    <property type="entry name" value="YmaF"/>
    <property type="match status" value="1"/>
</dbReference>
<reference evidence="1 2" key="1">
    <citation type="submission" date="2020-04" db="EMBL/GenBank/DDBJ databases">
        <authorList>
            <person name="Hitch T.C.A."/>
            <person name="Wylensek D."/>
            <person name="Clavel T."/>
        </authorList>
    </citation>
    <scope>NUCLEOTIDE SEQUENCE [LARGE SCALE GENOMIC DNA]</scope>
    <source>
        <strain evidence="1 2">WB01_D5_05</strain>
    </source>
</reference>
<organism evidence="1 2">
    <name type="scientific">Aneurinibacillus aneurinilyticus</name>
    <name type="common">Bacillus aneurinolyticus</name>
    <dbReference type="NCBI Taxonomy" id="1391"/>
    <lineage>
        <taxon>Bacteria</taxon>
        <taxon>Bacillati</taxon>
        <taxon>Bacillota</taxon>
        <taxon>Bacilli</taxon>
        <taxon>Bacillales</taxon>
        <taxon>Paenibacillaceae</taxon>
        <taxon>Aneurinibacillus group</taxon>
        <taxon>Aneurinibacillus</taxon>
    </lineage>
</organism>